<name>A0AAN5I9K7_9BILA</name>
<dbReference type="PROSITE" id="PS50097">
    <property type="entry name" value="BTB"/>
    <property type="match status" value="1"/>
</dbReference>
<keyword evidence="3" id="KW-1185">Reference proteome</keyword>
<dbReference type="SMART" id="SM00225">
    <property type="entry name" value="BTB"/>
    <property type="match status" value="1"/>
</dbReference>
<dbReference type="PANTHER" id="PTHR47022">
    <property type="entry name" value="BTB AND MATH DOMAIN-CONTAINING PROTEIN 36-RELATED"/>
    <property type="match status" value="1"/>
</dbReference>
<proteinExistence type="predicted"/>
<organism evidence="2 3">
    <name type="scientific">Pristionchus mayeri</name>
    <dbReference type="NCBI Taxonomy" id="1317129"/>
    <lineage>
        <taxon>Eukaryota</taxon>
        <taxon>Metazoa</taxon>
        <taxon>Ecdysozoa</taxon>
        <taxon>Nematoda</taxon>
        <taxon>Chromadorea</taxon>
        <taxon>Rhabditida</taxon>
        <taxon>Rhabditina</taxon>
        <taxon>Diplogasteromorpha</taxon>
        <taxon>Diplogasteroidea</taxon>
        <taxon>Neodiplogasteridae</taxon>
        <taxon>Pristionchus</taxon>
    </lineage>
</organism>
<dbReference type="AlphaFoldDB" id="A0AAN5I9K7"/>
<dbReference type="PANTHER" id="PTHR47022:SF1">
    <property type="entry name" value="BTB AND MATH DOMAIN-CONTAINING PROTEIN 36-RELATED"/>
    <property type="match status" value="1"/>
</dbReference>
<accession>A0AAN5I9K7</accession>
<evidence type="ECO:0000313" key="2">
    <source>
        <dbReference type="EMBL" id="GMR55051.1"/>
    </source>
</evidence>
<dbReference type="EMBL" id="BTRK01000005">
    <property type="protein sequence ID" value="GMR55051.1"/>
    <property type="molecule type" value="Genomic_DNA"/>
</dbReference>
<evidence type="ECO:0000259" key="1">
    <source>
        <dbReference type="PROSITE" id="PS50097"/>
    </source>
</evidence>
<sequence>FIRDDTIVFEIRIWISNMKGINFAPRIDFTDPNDPRHDVTLVIEGEKIYVSKQILACHSPVFNAMFYGDFAEKNKKEIELKDVDRYEFVELLHVIYSSNKKITDDSVEFLLKLGDRFLIESVIERAEEYLIESEYFSNTLKLKIADEYRLFGLQRYFMQ</sequence>
<dbReference type="InterPro" id="IPR000210">
    <property type="entry name" value="BTB/POZ_dom"/>
</dbReference>
<evidence type="ECO:0000313" key="3">
    <source>
        <dbReference type="Proteomes" id="UP001328107"/>
    </source>
</evidence>
<comment type="caution">
    <text evidence="2">The sequence shown here is derived from an EMBL/GenBank/DDBJ whole genome shotgun (WGS) entry which is preliminary data.</text>
</comment>
<dbReference type="CDD" id="cd18186">
    <property type="entry name" value="BTB_POZ_ZBTB_KLHL-like"/>
    <property type="match status" value="1"/>
</dbReference>
<feature type="domain" description="BTB" evidence="1">
    <location>
        <begin position="37"/>
        <end position="104"/>
    </location>
</feature>
<dbReference type="Gene3D" id="3.30.710.10">
    <property type="entry name" value="Potassium Channel Kv1.1, Chain A"/>
    <property type="match status" value="1"/>
</dbReference>
<dbReference type="Pfam" id="PF00651">
    <property type="entry name" value="BTB"/>
    <property type="match status" value="1"/>
</dbReference>
<protein>
    <recommendedName>
        <fullName evidence="1">BTB domain-containing protein</fullName>
    </recommendedName>
</protein>
<feature type="non-terminal residue" evidence="2">
    <location>
        <position position="1"/>
    </location>
</feature>
<dbReference type="Proteomes" id="UP001328107">
    <property type="component" value="Unassembled WGS sequence"/>
</dbReference>
<dbReference type="SUPFAM" id="SSF54695">
    <property type="entry name" value="POZ domain"/>
    <property type="match status" value="1"/>
</dbReference>
<gene>
    <name evidence="2" type="ORF">PMAYCL1PPCAC_25246</name>
</gene>
<dbReference type="InterPro" id="IPR011333">
    <property type="entry name" value="SKP1/BTB/POZ_sf"/>
</dbReference>
<reference evidence="3" key="1">
    <citation type="submission" date="2022-10" db="EMBL/GenBank/DDBJ databases">
        <title>Genome assembly of Pristionchus species.</title>
        <authorList>
            <person name="Yoshida K."/>
            <person name="Sommer R.J."/>
        </authorList>
    </citation>
    <scope>NUCLEOTIDE SEQUENCE [LARGE SCALE GENOMIC DNA]</scope>
    <source>
        <strain evidence="3">RS5460</strain>
    </source>
</reference>